<evidence type="ECO:0000256" key="4">
    <source>
        <dbReference type="ARBA" id="ARBA00022729"/>
    </source>
</evidence>
<evidence type="ECO:0000313" key="14">
    <source>
        <dbReference type="Proteomes" id="UP000004322"/>
    </source>
</evidence>
<comment type="similarity">
    <text evidence="7 8">Belongs to the antigen I/II family.</text>
</comment>
<dbReference type="Proteomes" id="UP000004322">
    <property type="component" value="Unassembled WGS sequence"/>
</dbReference>
<keyword evidence="2" id="KW-0134">Cell wall</keyword>
<dbReference type="Gene3D" id="2.60.530.10">
    <property type="entry name" value="Major cell-surface adhesin PAc"/>
    <property type="match status" value="1"/>
</dbReference>
<dbReference type="eggNOG" id="COG3087">
    <property type="taxonomic scope" value="Bacteria"/>
</dbReference>
<dbReference type="InterPro" id="IPR013574">
    <property type="entry name" value="Glucan-bd_C/Surface_Ag-I/II_V"/>
</dbReference>
<evidence type="ECO:0000259" key="12">
    <source>
        <dbReference type="PROSITE" id="PS50847"/>
    </source>
</evidence>
<dbReference type="InterPro" id="IPR041324">
    <property type="entry name" value="AgI/II_N"/>
</dbReference>
<dbReference type="InterPro" id="IPR026345">
    <property type="entry name" value="Adh_isopep-form_adh_dom"/>
</dbReference>
<dbReference type="InterPro" id="IPR019931">
    <property type="entry name" value="LPXTG_anchor"/>
</dbReference>
<dbReference type="NCBIfam" id="TIGR03726">
    <property type="entry name" value="strep_RK_lipo"/>
    <property type="match status" value="1"/>
</dbReference>
<dbReference type="NCBIfam" id="TIGR04228">
    <property type="entry name" value="isopep_sspB_C2"/>
    <property type="match status" value="1"/>
</dbReference>
<dbReference type="Gene3D" id="6.10.250.2200">
    <property type="match status" value="6"/>
</dbReference>
<evidence type="ECO:0000256" key="3">
    <source>
        <dbReference type="ARBA" id="ARBA00022525"/>
    </source>
</evidence>
<evidence type="ECO:0000313" key="13">
    <source>
        <dbReference type="EMBL" id="EHI73677.1"/>
    </source>
</evidence>
<comment type="caution">
    <text evidence="13">The sequence shown here is derived from an EMBL/GenBank/DDBJ whole genome shotgun (WGS) entry which is preliminary data.</text>
</comment>
<reference evidence="13" key="1">
    <citation type="submission" date="2011-07" db="EMBL/GenBank/DDBJ databases">
        <authorList>
            <person name="Stanhope M.J."/>
            <person name="Durkin A.S."/>
            <person name="Hostetler J."/>
            <person name="Kim M."/>
            <person name="Radune D."/>
            <person name="Singh I."/>
            <person name="Town C.D."/>
        </authorList>
    </citation>
    <scope>NUCLEOTIDE SEQUENCE [LARGE SCALE GENOMIC DNA]</scope>
    <source>
        <strain evidence="13">HS-6</strain>
    </source>
</reference>
<organism evidence="13 14">
    <name type="scientific">Streptococcus criceti HS-6</name>
    <dbReference type="NCBI Taxonomy" id="873449"/>
    <lineage>
        <taxon>Bacteria</taxon>
        <taxon>Bacillati</taxon>
        <taxon>Bacillota</taxon>
        <taxon>Bacilli</taxon>
        <taxon>Lactobacillales</taxon>
        <taxon>Streptococcaceae</taxon>
        <taxon>Streptococcus</taxon>
    </lineage>
</organism>
<dbReference type="Pfam" id="PF00746">
    <property type="entry name" value="Gram_pos_anchor"/>
    <property type="match status" value="1"/>
</dbReference>
<feature type="region of interest" description="Disordered" evidence="10">
    <location>
        <begin position="56"/>
        <end position="93"/>
    </location>
</feature>
<dbReference type="eggNOG" id="COG3064">
    <property type="taxonomic scope" value="Bacteria"/>
</dbReference>
<feature type="compositionally biased region" description="Pro residues" evidence="10">
    <location>
        <begin position="1012"/>
        <end position="1034"/>
    </location>
</feature>
<dbReference type="NCBIfam" id="NF033804">
    <property type="entry name" value="Streccoc_I_II"/>
    <property type="match status" value="1"/>
</dbReference>
<dbReference type="PROSITE" id="PS51965">
    <property type="entry name" value="AG_I_II_AR"/>
    <property type="match status" value="6"/>
</dbReference>
<evidence type="ECO:0000256" key="2">
    <source>
        <dbReference type="ARBA" id="ARBA00022512"/>
    </source>
</evidence>
<feature type="repeat" description="Ag I/II A" evidence="8">
    <location>
        <begin position="389"/>
        <end position="470"/>
    </location>
</feature>
<dbReference type="Pfam" id="PF17998">
    <property type="entry name" value="AgI_II_C2"/>
    <property type="match status" value="1"/>
</dbReference>
<evidence type="ECO:0000256" key="9">
    <source>
        <dbReference type="SAM" id="Coils"/>
    </source>
</evidence>
<dbReference type="InterPro" id="IPR032300">
    <property type="entry name" value="Antigen_C"/>
</dbReference>
<feature type="compositionally biased region" description="Basic and acidic residues" evidence="10">
    <location>
        <begin position="996"/>
        <end position="1011"/>
    </location>
</feature>
<feature type="repeat" description="Ag I/II A" evidence="8">
    <location>
        <begin position="307"/>
        <end position="388"/>
    </location>
</feature>
<dbReference type="STRING" id="873449.STRCR_2075"/>
<feature type="transmembrane region" description="Helical" evidence="11">
    <location>
        <begin position="1629"/>
        <end position="1648"/>
    </location>
</feature>
<dbReference type="Gene3D" id="2.60.40.740">
    <property type="match status" value="3"/>
</dbReference>
<dbReference type="NCBIfam" id="TIGR01167">
    <property type="entry name" value="LPXTG_anchor"/>
    <property type="match status" value="1"/>
</dbReference>
<dbReference type="SMR" id="G5JRZ6"/>
<dbReference type="OrthoDB" id="2143924at2"/>
<keyword evidence="11" id="KW-1133">Transmembrane helix</keyword>
<keyword evidence="4" id="KW-0732">Signal</keyword>
<feature type="region of interest" description="Disordered" evidence="10">
    <location>
        <begin position="975"/>
        <end position="1073"/>
    </location>
</feature>
<accession>G5JRZ6</accession>
<evidence type="ECO:0000256" key="6">
    <source>
        <dbReference type="ARBA" id="ARBA00023088"/>
    </source>
</evidence>
<feature type="repeat" description="Ag I/II A" evidence="8">
    <location>
        <begin position="471"/>
        <end position="552"/>
    </location>
</feature>
<keyword evidence="9" id="KW-0175">Coiled coil</keyword>
<dbReference type="Pfam" id="PF08363">
    <property type="entry name" value="GbpC"/>
    <property type="match status" value="1"/>
</dbReference>
<evidence type="ECO:0000256" key="1">
    <source>
        <dbReference type="ARBA" id="ARBA00004168"/>
    </source>
</evidence>
<dbReference type="Pfam" id="PF16364">
    <property type="entry name" value="Antigen_C"/>
    <property type="match status" value="1"/>
</dbReference>
<dbReference type="Pfam" id="PF06696">
    <property type="entry name" value="Strep_SA_rep"/>
    <property type="match status" value="6"/>
</dbReference>
<keyword evidence="11" id="KW-0812">Transmembrane</keyword>
<keyword evidence="3" id="KW-0964">Secreted</keyword>
<proteinExistence type="inferred from homology"/>
<dbReference type="InterPro" id="IPR021197">
    <property type="entry name" value="Cross-wall-target_lipo_motif"/>
</dbReference>
<feature type="repeat" description="Ag I/II A" evidence="8">
    <location>
        <begin position="225"/>
        <end position="306"/>
    </location>
</feature>
<keyword evidence="5" id="KW-0677">Repeat</keyword>
<dbReference type="RefSeq" id="WP_004225946.1">
    <property type="nucleotide sequence ID" value="NZ_AEUV02000002.1"/>
</dbReference>
<evidence type="ECO:0000256" key="11">
    <source>
        <dbReference type="SAM" id="Phobius"/>
    </source>
</evidence>
<dbReference type="PRINTS" id="PR01217">
    <property type="entry name" value="PRICHEXTENSN"/>
</dbReference>
<sequence>MKRKETFGFRKSKISKSLCGALLGTAIVVSVAGQRALAEDMTTSTTSAVDTTAVVGTETGNPATNLPEKQADSSSQAEASQAQAEQKTGSMPVDVATTELDEAVKSAAEAGVTVSQDETVDKGTVGTSQEADEKSGEIKADYSKQAETIKITTETYKADVAANQSETNRINQENAAKKAQYEQDLAANKAEVERITNKNAQAKADYEAKLAQYQKELAAVQQANSDNQAAYAAAKDAYEKELARVQKANADAKAAYEQAVAANTAKNEQIKAANAAIQQRNAQAKADYEAKLAQYQKDLAAVQAGNAANEADYQAKKTAYEQELARVQAANAAAKTAYEQAVAANTAKNEQIKAANTAIQQRNAQAKADYEAKLAQYQNDLAVVQAGNAANEADYQAKKTAYEQELARVQAANAAAKTAYEQAVAANTAKNEEIKAANEAIKQRNAQAKADYEAKLAQYQKDLAAVQTGNAANEADYQAKKTAYDQELARVQKANADAKAAYDQAVKDNQAKNAEIAAENAAIRQRNAAAKADYEAKLAQYQKDLAAVQKANAANEADYQAKKLAYETELARVQKANADAKAAYDQAVKDNQAKNAEIAAENAAIRQRNAAAKADYEAKLAKYQQDLTQYQKDFADYQSKLKAYEDAQAAYKAALAELEKHKNDDGYLPSPESQPFIFEQEKNATLEITSGDKVYNADEFYAEADKLDYIKADTLFNTEKRRVAYEHFKGGIQDSADWPGKRVFLPKGKPVVARYSNLKNSELNGKKIASAEFIYTLKDTSLNADKIPAMLYDDPTQTIYYFEFFGSQSIDVDIKFYDEDGNKIDATGALLDFSSLNRGHGWPQYNGINTIEKVNYHTGTAIEINGSSVKDNGDGLYAATPNYTKANQSRFESNEWDTTNSPVNWYGAIVGKQTGPDIKFTLSAENASGIWFAFDSKIKAKDIPNKPMESEPTPPVAPTQPLEPVYEVEKDLEPVPVEPNYDPEPTPPTRTPDQPEPNKPDEPNYEVEKPSEPAPIEPNYDPEPTPPTRTPDQPEPNKPDEPNYEVEQPQEPAPVEPKYDPEPTPPVDPVYEKIPDPVNVPTVRYHYYKLAIQPGVTKAIKNSDNLDIDKTLVAKQSTVKFQLLTADLPAGRPETTSFVLVDPLPSGYQFNLEATKVASPGFDTSYDEATNTVTFTATAETLANLNKDLTKTVSTIYPTIVGQVLNDGAIYTNNFTLTVNDAYGIKSNIVRVTTPGKPNDPKHPNNSYIKPHKVNKNENGVVIDGKAVLAGSTNYYELTWDLDQYKGDSSGKESIQKGFFYLEDYPEEALDLRPDLVKITDTSGKAVTGISVTDYASLEAAPEMVREMLQKANITPKGAFQLFTADNPQAFYDTYVVKGIDLTIVTPMVVKAEMGKTGGGYENRAYQIDFGNGYESNPVINNVPKIDPKKDVTLTLDPADLTNIDGQTIALNQTFNYRLIGGIIPPKHAEELFEYSFDDDYDQTGDKYTGQYKAFAKVDFTLKDGTIIKAGTDLTQYTKAQIDEVNGRILVSFKEDFLRSVSVDSAFQAEVYLQMKRIAVGTFENTYVNTVNGITYSSNTVRTSTPEPKTPEDPRTSHTVVYRPIKDKTYQPAPPQTGQLPATGDANNAYMPLLGLVSLTAGFSLLGLRRKKN</sequence>
<feature type="compositionally biased region" description="Pro residues" evidence="10">
    <location>
        <begin position="982"/>
        <end position="995"/>
    </location>
</feature>
<keyword evidence="14" id="KW-1185">Reference proteome</keyword>
<dbReference type="PROSITE" id="PS50847">
    <property type="entry name" value="GRAM_POS_ANCHORING"/>
    <property type="match status" value="1"/>
</dbReference>
<feature type="coiled-coil region" evidence="9">
    <location>
        <begin position="178"/>
        <end position="664"/>
    </location>
</feature>
<dbReference type="InterPro" id="IPR036234">
    <property type="entry name" value="SA_I/II_PAC_V_sf"/>
</dbReference>
<feature type="compositionally biased region" description="Low complexity" evidence="10">
    <location>
        <begin position="72"/>
        <end position="86"/>
    </location>
</feature>
<feature type="repeat" description="Ag I/II A" evidence="8">
    <location>
        <begin position="553"/>
        <end position="634"/>
    </location>
</feature>
<gene>
    <name evidence="13" type="primary">pac</name>
    <name evidence="13" type="ORF">STRCR_2075</name>
</gene>
<dbReference type="FunFam" id="2.60.40.740:FF:000001">
    <property type="entry name" value="Major cell-surface adhesin PAc"/>
    <property type="match status" value="1"/>
</dbReference>
<comment type="subcellular location">
    <subcellularLocation>
        <location evidence="1">Secreted</location>
        <location evidence="1">Cell wall</location>
        <topology evidence="1">Peptidoglycan-anchor</topology>
    </subcellularLocation>
</comment>
<evidence type="ECO:0000256" key="7">
    <source>
        <dbReference type="ARBA" id="ARBA00024351"/>
    </source>
</evidence>
<feature type="domain" description="Gram-positive cocci surface proteins LPxTG" evidence="12">
    <location>
        <begin position="1620"/>
        <end position="1653"/>
    </location>
</feature>
<feature type="region of interest" description="Disordered" evidence="10">
    <location>
        <begin position="107"/>
        <end position="137"/>
    </location>
</feature>
<evidence type="ECO:0000256" key="8">
    <source>
        <dbReference type="PROSITE-ProRule" id="PRU01310"/>
    </source>
</evidence>
<evidence type="ECO:0000256" key="5">
    <source>
        <dbReference type="ARBA" id="ARBA00022737"/>
    </source>
</evidence>
<protein>
    <submittedName>
        <fullName evidence="13">Major cell-surface adhesin PAc</fullName>
    </submittedName>
</protein>
<dbReference type="SUPFAM" id="SSF74914">
    <property type="entry name" value="V-region of surface antigen I/II (SA I/II, PAC)"/>
    <property type="match status" value="1"/>
</dbReference>
<dbReference type="Pfam" id="PF18652">
    <property type="entry name" value="Adhesin_P1_N"/>
    <property type="match status" value="1"/>
</dbReference>
<dbReference type="EMBL" id="AEUV02000002">
    <property type="protein sequence ID" value="EHI73677.1"/>
    <property type="molecule type" value="Genomic_DNA"/>
</dbReference>
<dbReference type="InterPro" id="IPR009578">
    <property type="entry name" value="Surface_Ag_I_II_A_rpt"/>
</dbReference>
<name>G5JRZ6_STRCG</name>
<evidence type="ECO:0000256" key="10">
    <source>
        <dbReference type="SAM" id="MobiDB-lite"/>
    </source>
</evidence>
<keyword evidence="11" id="KW-0472">Membrane</keyword>
<keyword evidence="6" id="KW-0572">Peptidoglycan-anchor</keyword>
<feature type="repeat" description="Ag I/II A" evidence="8">
    <location>
        <begin position="150"/>
        <end position="224"/>
    </location>
</feature>